<accession>A0A1H0Q7F7</accession>
<proteinExistence type="predicted"/>
<reference evidence="2 3" key="1">
    <citation type="submission" date="2016-10" db="EMBL/GenBank/DDBJ databases">
        <authorList>
            <person name="de Groot N.N."/>
        </authorList>
    </citation>
    <scope>NUCLEOTIDE SEQUENCE [LARGE SCALE GENOMIC DNA]</scope>
    <source>
        <strain evidence="2 3">S137</strain>
    </source>
</reference>
<dbReference type="AlphaFoldDB" id="A0A1H0Q7F7"/>
<dbReference type="InterPro" id="IPR002528">
    <property type="entry name" value="MATE_fam"/>
</dbReference>
<keyword evidence="1" id="KW-0812">Transmembrane</keyword>
<dbReference type="Proteomes" id="UP000182412">
    <property type="component" value="Unassembled WGS sequence"/>
</dbReference>
<sequence>MYPVLAKSSALVTQKFREFFWPTVLATMALQVGTILDSIIVGNLLGPDAMAGVGVCMPLTQILGAISGGAHAGALCNPYELKQKTALDTAYFPEPE</sequence>
<organism evidence="2 3">
    <name type="scientific">Selenomonas ruminantium</name>
    <dbReference type="NCBI Taxonomy" id="971"/>
    <lineage>
        <taxon>Bacteria</taxon>
        <taxon>Bacillati</taxon>
        <taxon>Bacillota</taxon>
        <taxon>Negativicutes</taxon>
        <taxon>Selenomonadales</taxon>
        <taxon>Selenomonadaceae</taxon>
        <taxon>Selenomonas</taxon>
    </lineage>
</organism>
<dbReference type="GO" id="GO:0016020">
    <property type="term" value="C:membrane"/>
    <property type="evidence" value="ECO:0007669"/>
    <property type="project" value="InterPro"/>
</dbReference>
<evidence type="ECO:0000313" key="3">
    <source>
        <dbReference type="Proteomes" id="UP000182412"/>
    </source>
</evidence>
<evidence type="ECO:0000313" key="2">
    <source>
        <dbReference type="EMBL" id="SDP12975.1"/>
    </source>
</evidence>
<dbReference type="EMBL" id="FNJQ01000007">
    <property type="protein sequence ID" value="SDP12975.1"/>
    <property type="molecule type" value="Genomic_DNA"/>
</dbReference>
<dbReference type="RefSeq" id="WP_074571746.1">
    <property type="nucleotide sequence ID" value="NZ_FNJQ01000007.1"/>
</dbReference>
<keyword evidence="1" id="KW-0472">Membrane</keyword>
<name>A0A1H0Q7F7_SELRU</name>
<keyword evidence="1" id="KW-1133">Transmembrane helix</keyword>
<dbReference type="Pfam" id="PF01554">
    <property type="entry name" value="MatE"/>
    <property type="match status" value="1"/>
</dbReference>
<gene>
    <name evidence="2" type="ORF">SAMN05216366_10721</name>
</gene>
<feature type="transmembrane region" description="Helical" evidence="1">
    <location>
        <begin position="20"/>
        <end position="41"/>
    </location>
</feature>
<protein>
    <submittedName>
        <fullName evidence="2">MatE protein</fullName>
    </submittedName>
</protein>
<evidence type="ECO:0000256" key="1">
    <source>
        <dbReference type="SAM" id="Phobius"/>
    </source>
</evidence>
<dbReference type="GO" id="GO:0042910">
    <property type="term" value="F:xenobiotic transmembrane transporter activity"/>
    <property type="evidence" value="ECO:0007669"/>
    <property type="project" value="InterPro"/>
</dbReference>
<dbReference type="GO" id="GO:0015297">
    <property type="term" value="F:antiporter activity"/>
    <property type="evidence" value="ECO:0007669"/>
    <property type="project" value="InterPro"/>
</dbReference>
<dbReference type="OrthoDB" id="1992504at2"/>